<dbReference type="PANTHER" id="PTHR45740">
    <property type="entry name" value="POLY [ADP-RIBOSE] POLYMERASE"/>
    <property type="match status" value="1"/>
</dbReference>
<protein>
    <submittedName>
        <fullName evidence="3">5742_t:CDS:1</fullName>
    </submittedName>
</protein>
<dbReference type="GO" id="GO:1990404">
    <property type="term" value="F:NAD+-protein mono-ADP-ribosyltransferase activity"/>
    <property type="evidence" value="ECO:0007669"/>
    <property type="project" value="TreeGrafter"/>
</dbReference>
<feature type="domain" description="PARP catalytic" evidence="2">
    <location>
        <begin position="303"/>
        <end position="444"/>
    </location>
</feature>
<keyword evidence="4" id="KW-1185">Reference proteome</keyword>
<feature type="region of interest" description="Disordered" evidence="1">
    <location>
        <begin position="1"/>
        <end position="25"/>
    </location>
</feature>
<sequence>MQPPPIVYQQPPSTMYQSPPPTMYPSTMYQQPQPTIYRQPPPVNTHVPLQTLPPQTYSPINQPYIPSIISPNRSTVLIPEPYDIPPTETTKTYEPPEKDAICLNCSQNKVDTDTDGFPSEYCSDDCRREALTTGFSSPCIQCKEFPRITGSEFCGWQKCRNLPMCLQCKTNRVYPRSLWCSRTCRDQTPNWQNLITERSNQLCLSCNRDYALSSQDFCGSQCERVIRERANGQKYRDIMNQFRIAWKHPHKSIPEVDSVWKIYCTEDINARYNIYRAEVEQEQQLAGKPFPKGDGRRLMSAGNEQRRFHGTKMSCFIGLSIGEVCADKSCSVCCIIKEGYKLRYVGTGTISAAFQRFGRGIYFSGTSSKSDDYNEGSLKNHYGTNYKVMILNKVVVGKGYPLTRDNMTLTSPPPGYNSVLGEPSDTGNLNYDEVVVYREEASIPQYLIVYKVA</sequence>
<gene>
    <name evidence="3" type="ORF">AMORRO_LOCUS3429</name>
</gene>
<dbReference type="GO" id="GO:0003950">
    <property type="term" value="F:NAD+ poly-ADP-ribosyltransferase activity"/>
    <property type="evidence" value="ECO:0007669"/>
    <property type="project" value="InterPro"/>
</dbReference>
<dbReference type="EMBL" id="CAJVPV010001681">
    <property type="protein sequence ID" value="CAG8504751.1"/>
    <property type="molecule type" value="Genomic_DNA"/>
</dbReference>
<dbReference type="PANTHER" id="PTHR45740:SF2">
    <property type="entry name" value="POLY [ADP-RIBOSE] POLYMERASE"/>
    <property type="match status" value="1"/>
</dbReference>
<dbReference type="InterPro" id="IPR012317">
    <property type="entry name" value="Poly(ADP-ribose)pol_cat_dom"/>
</dbReference>
<dbReference type="OrthoDB" id="9514740at2759"/>
<comment type="caution">
    <text evidence="3">The sequence shown here is derived from an EMBL/GenBank/DDBJ whole genome shotgun (WGS) entry which is preliminary data.</text>
</comment>
<dbReference type="GO" id="GO:0005634">
    <property type="term" value="C:nucleus"/>
    <property type="evidence" value="ECO:0007669"/>
    <property type="project" value="TreeGrafter"/>
</dbReference>
<dbReference type="Gene3D" id="3.90.228.10">
    <property type="match status" value="1"/>
</dbReference>
<reference evidence="3" key="1">
    <citation type="submission" date="2021-06" db="EMBL/GenBank/DDBJ databases">
        <authorList>
            <person name="Kallberg Y."/>
            <person name="Tangrot J."/>
            <person name="Rosling A."/>
        </authorList>
    </citation>
    <scope>NUCLEOTIDE SEQUENCE</scope>
    <source>
        <strain evidence="3">CL551</strain>
    </source>
</reference>
<dbReference type="Pfam" id="PF00644">
    <property type="entry name" value="PARP"/>
    <property type="match status" value="1"/>
</dbReference>
<name>A0A9N8ZRW0_9GLOM</name>
<evidence type="ECO:0000256" key="1">
    <source>
        <dbReference type="SAM" id="MobiDB-lite"/>
    </source>
</evidence>
<dbReference type="Proteomes" id="UP000789342">
    <property type="component" value="Unassembled WGS sequence"/>
</dbReference>
<dbReference type="InterPro" id="IPR051712">
    <property type="entry name" value="ARTD-AVP"/>
</dbReference>
<proteinExistence type="predicted"/>
<evidence type="ECO:0000313" key="4">
    <source>
        <dbReference type="Proteomes" id="UP000789342"/>
    </source>
</evidence>
<evidence type="ECO:0000259" key="2">
    <source>
        <dbReference type="Pfam" id="PF00644"/>
    </source>
</evidence>
<organism evidence="3 4">
    <name type="scientific">Acaulospora morrowiae</name>
    <dbReference type="NCBI Taxonomy" id="94023"/>
    <lineage>
        <taxon>Eukaryota</taxon>
        <taxon>Fungi</taxon>
        <taxon>Fungi incertae sedis</taxon>
        <taxon>Mucoromycota</taxon>
        <taxon>Glomeromycotina</taxon>
        <taxon>Glomeromycetes</taxon>
        <taxon>Diversisporales</taxon>
        <taxon>Acaulosporaceae</taxon>
        <taxon>Acaulospora</taxon>
    </lineage>
</organism>
<accession>A0A9N8ZRW0</accession>
<dbReference type="SUPFAM" id="SSF56399">
    <property type="entry name" value="ADP-ribosylation"/>
    <property type="match status" value="1"/>
</dbReference>
<evidence type="ECO:0000313" key="3">
    <source>
        <dbReference type="EMBL" id="CAG8504751.1"/>
    </source>
</evidence>
<dbReference type="AlphaFoldDB" id="A0A9N8ZRW0"/>